<dbReference type="GO" id="GO:0005615">
    <property type="term" value="C:extracellular space"/>
    <property type="evidence" value="ECO:0007669"/>
    <property type="project" value="UniProtKB-KW"/>
</dbReference>
<feature type="signal peptide" evidence="2">
    <location>
        <begin position="1"/>
        <end position="22"/>
    </location>
</feature>
<evidence type="ECO:0000256" key="1">
    <source>
        <dbReference type="ARBA" id="ARBA00022514"/>
    </source>
</evidence>
<protein>
    <submittedName>
        <fullName evidence="4">CC chemokine</fullName>
    </submittedName>
</protein>
<dbReference type="GO" id="GO:0008009">
    <property type="term" value="F:chemokine activity"/>
    <property type="evidence" value="ECO:0007669"/>
    <property type="project" value="InterPro"/>
</dbReference>
<dbReference type="Gene3D" id="2.40.50.40">
    <property type="match status" value="1"/>
</dbReference>
<organism evidence="4">
    <name type="scientific">Larimichthys crocea</name>
    <name type="common">Large yellow croaker</name>
    <name type="synonym">Pseudosciaena crocea</name>
    <dbReference type="NCBI Taxonomy" id="215358"/>
    <lineage>
        <taxon>Eukaryota</taxon>
        <taxon>Metazoa</taxon>
        <taxon>Chordata</taxon>
        <taxon>Craniata</taxon>
        <taxon>Vertebrata</taxon>
        <taxon>Euteleostomi</taxon>
        <taxon>Actinopterygii</taxon>
        <taxon>Neopterygii</taxon>
        <taxon>Teleostei</taxon>
        <taxon>Neoteleostei</taxon>
        <taxon>Acanthomorphata</taxon>
        <taxon>Eupercaria</taxon>
        <taxon>Sciaenidae</taxon>
        <taxon>Larimichthys</taxon>
    </lineage>
</organism>
<evidence type="ECO:0000256" key="2">
    <source>
        <dbReference type="SAM" id="SignalP"/>
    </source>
</evidence>
<dbReference type="InterPro" id="IPR001811">
    <property type="entry name" value="Chemokine_IL8-like_dom"/>
</dbReference>
<dbReference type="InterPro" id="IPR036048">
    <property type="entry name" value="Interleukin_8-like_sf"/>
</dbReference>
<feature type="domain" description="Chemokine interleukin-8-like" evidence="3">
    <location>
        <begin position="34"/>
        <end position="87"/>
    </location>
</feature>
<dbReference type="EMBL" id="EU878544">
    <property type="protein sequence ID" value="ACJ65023.1"/>
    <property type="molecule type" value="mRNA"/>
</dbReference>
<feature type="chain" id="PRO_5002864061" evidence="2">
    <location>
        <begin position="23"/>
        <end position="93"/>
    </location>
</feature>
<dbReference type="GO" id="GO:0006955">
    <property type="term" value="P:immune response"/>
    <property type="evidence" value="ECO:0007669"/>
    <property type="project" value="InterPro"/>
</dbReference>
<evidence type="ECO:0000259" key="3">
    <source>
        <dbReference type="Pfam" id="PF00048"/>
    </source>
</evidence>
<dbReference type="Pfam" id="PF00048">
    <property type="entry name" value="IL8"/>
    <property type="match status" value="1"/>
</dbReference>
<proteinExistence type="evidence at transcript level"/>
<keyword evidence="1" id="KW-0202">Cytokine</keyword>
<name>B7T1F0_LARCR</name>
<evidence type="ECO:0000313" key="4">
    <source>
        <dbReference type="EMBL" id="ACJ65023.1"/>
    </source>
</evidence>
<keyword evidence="2" id="KW-0732">Signal</keyword>
<accession>B7T1F0</accession>
<reference evidence="4" key="1">
    <citation type="journal article" date="2008" name="Fish Shellfish Immunol.">
        <title>Molecular and functional characterization of a novel CC chemokine in large yellow croaker (Pseudosciaena crocea).</title>
        <authorList>
            <person name="Zhang J."/>
            <person name="Ao J."/>
            <person name="Chen X."/>
        </authorList>
    </citation>
    <scope>NUCLEOTIDE SEQUENCE</scope>
</reference>
<dbReference type="AlphaFoldDB" id="B7T1F0"/>
<dbReference type="SUPFAM" id="SSF54117">
    <property type="entry name" value="Interleukin 8-like chemokines"/>
    <property type="match status" value="1"/>
</dbReference>
<sequence length="93" mass="10312">MSTRILSITLLLLVCSLSFAVGSRRFPTRWVGPCCVKLSTGIISDDVTGDTYHESPHKRPCVDAIIFTTRRGDACVDPNLEWVKELTANMTKV</sequence>